<evidence type="ECO:0000259" key="1">
    <source>
        <dbReference type="Pfam" id="PF07811"/>
    </source>
</evidence>
<dbReference type="Pfam" id="PF07811">
    <property type="entry name" value="TadE"/>
    <property type="match status" value="1"/>
</dbReference>
<feature type="domain" description="TadE-like" evidence="1">
    <location>
        <begin position="9"/>
        <end position="51"/>
    </location>
</feature>
<reference evidence="2 3" key="1">
    <citation type="submission" date="2017-11" db="EMBL/GenBank/DDBJ databases">
        <title>Draft genome of Arthrobacter agilis strain UMCV2, a plant growth-promoting rhizobacterium and biocontrol capacity of phytopathogenic fungi.</title>
        <authorList>
            <person name="Martinez-Camara R."/>
            <person name="Santoyo G."/>
            <person name="Moreno-Hagelsieb G."/>
            <person name="Valencia-Cantero E."/>
        </authorList>
    </citation>
    <scope>NUCLEOTIDE SEQUENCE [LARGE SCALE GENOMIC DNA]</scope>
    <source>
        <strain evidence="2 3">UMCV2</strain>
    </source>
</reference>
<accession>A0A2L0UEM5</accession>
<gene>
    <name evidence="2" type="ORF">CVO76_08805</name>
</gene>
<dbReference type="EMBL" id="CP024915">
    <property type="protein sequence ID" value="AUZ87715.1"/>
    <property type="molecule type" value="Genomic_DNA"/>
</dbReference>
<sequence>MSRSGSERGSVAVEMAILLPVLILLLIGTMEFGRALNTQAVLNQAARESVRVVAISGNTAAGSAKAVASAPTLNPALGPANITIENCASSASTTNPSASVTIRYDLGTLTGLVGPFTISATAVMLCGG</sequence>
<evidence type="ECO:0000313" key="3">
    <source>
        <dbReference type="Proteomes" id="UP000239187"/>
    </source>
</evidence>
<protein>
    <submittedName>
        <fullName evidence="2">Pilus assembly protein TadE</fullName>
    </submittedName>
</protein>
<dbReference type="InterPro" id="IPR012495">
    <property type="entry name" value="TadE-like_dom"/>
</dbReference>
<dbReference type="Proteomes" id="UP000239187">
    <property type="component" value="Chromosome"/>
</dbReference>
<name>A0A2L0UEM5_9MICC</name>
<proteinExistence type="predicted"/>
<dbReference type="AlphaFoldDB" id="A0A2L0UEM5"/>
<organism evidence="2 3">
    <name type="scientific">Arthrobacter agilis</name>
    <dbReference type="NCBI Taxonomy" id="37921"/>
    <lineage>
        <taxon>Bacteria</taxon>
        <taxon>Bacillati</taxon>
        <taxon>Actinomycetota</taxon>
        <taxon>Actinomycetes</taxon>
        <taxon>Micrococcales</taxon>
        <taxon>Micrococcaceae</taxon>
        <taxon>Arthrobacter</taxon>
    </lineage>
</organism>
<evidence type="ECO:0000313" key="2">
    <source>
        <dbReference type="EMBL" id="AUZ87715.1"/>
    </source>
</evidence>